<dbReference type="PANTHER" id="PTHR41521">
    <property type="match status" value="1"/>
</dbReference>
<dbReference type="RefSeq" id="WP_020293770.1">
    <property type="nucleotide sequence ID" value="NZ_JPQT01000108.1"/>
</dbReference>
<dbReference type="Gene3D" id="3.30.70.100">
    <property type="match status" value="1"/>
</dbReference>
<feature type="domain" description="DUF1330" evidence="1">
    <location>
        <begin position="3"/>
        <end position="93"/>
    </location>
</feature>
<dbReference type="Proteomes" id="UP000028643">
    <property type="component" value="Unassembled WGS sequence"/>
</dbReference>
<evidence type="ECO:0000313" key="3">
    <source>
        <dbReference type="Proteomes" id="UP000028643"/>
    </source>
</evidence>
<evidence type="ECO:0000313" key="2">
    <source>
        <dbReference type="EMBL" id="KFE50699.1"/>
    </source>
</evidence>
<gene>
    <name evidence="2" type="ORF">IV02_14790</name>
</gene>
<comment type="caution">
    <text evidence="2">The sequence shown here is derived from an EMBL/GenBank/DDBJ whole genome shotgun (WGS) entry which is preliminary data.</text>
</comment>
<organism evidence="2 3">
    <name type="scientific">Pseudomonas syringae</name>
    <dbReference type="NCBI Taxonomy" id="317"/>
    <lineage>
        <taxon>Bacteria</taxon>
        <taxon>Pseudomonadati</taxon>
        <taxon>Pseudomonadota</taxon>
        <taxon>Gammaproteobacteria</taxon>
        <taxon>Pseudomonadales</taxon>
        <taxon>Pseudomonadaceae</taxon>
        <taxon>Pseudomonas</taxon>
    </lineage>
</organism>
<accession>A0A085V5I6</accession>
<dbReference type="AlphaFoldDB" id="A0A085V5I6"/>
<name>A0A085V5I6_PSESX</name>
<dbReference type="SUPFAM" id="SSF54909">
    <property type="entry name" value="Dimeric alpha+beta barrel"/>
    <property type="match status" value="1"/>
</dbReference>
<protein>
    <recommendedName>
        <fullName evidence="1">DUF1330 domain-containing protein</fullName>
    </recommendedName>
</protein>
<dbReference type="EMBL" id="JPQT01000108">
    <property type="protein sequence ID" value="KFE50699.1"/>
    <property type="molecule type" value="Genomic_DNA"/>
</dbReference>
<sequence length="95" mass="10276">MPKGYLIGHVSISDATAYAAYAKAAGDAMRPFNPKVIAGGQYENLEGEAHERHVIFEFDSFADAKRFYESAEYQAAKALRIGIATGTFVILEGAT</sequence>
<dbReference type="InterPro" id="IPR010753">
    <property type="entry name" value="DUF1330"/>
</dbReference>
<dbReference type="PATRIC" id="fig|317.174.peg.3024"/>
<reference evidence="2 3" key="1">
    <citation type="submission" date="2014-07" db="EMBL/GenBank/DDBJ databases">
        <title>Draft Genome Sequences of Environmental Pseudomonas syringae strains.</title>
        <authorList>
            <person name="Baltrus D.A."/>
            <person name="Berge O."/>
            <person name="Morris C."/>
        </authorList>
    </citation>
    <scope>NUCLEOTIDE SEQUENCE [LARGE SCALE GENOMIC DNA]</scope>
    <source>
        <strain evidence="2 3">CEB003</strain>
    </source>
</reference>
<evidence type="ECO:0000259" key="1">
    <source>
        <dbReference type="Pfam" id="PF07045"/>
    </source>
</evidence>
<dbReference type="InterPro" id="IPR011008">
    <property type="entry name" value="Dimeric_a/b-barrel"/>
</dbReference>
<proteinExistence type="predicted"/>
<dbReference type="Pfam" id="PF07045">
    <property type="entry name" value="DUF1330"/>
    <property type="match status" value="1"/>
</dbReference>
<dbReference type="PANTHER" id="PTHR41521:SF4">
    <property type="entry name" value="BLR0684 PROTEIN"/>
    <property type="match status" value="1"/>
</dbReference>